<dbReference type="RefSeq" id="WP_260747156.1">
    <property type="nucleotide sequence ID" value="NZ_CP092109.1"/>
</dbReference>
<accession>A0ABY5ZI93</accession>
<evidence type="ECO:0000256" key="1">
    <source>
        <dbReference type="ARBA" id="ARBA00001947"/>
    </source>
</evidence>
<keyword evidence="7 12" id="KW-0378">Hydrolase</keyword>
<keyword evidence="8 12" id="KW-0862">Zinc</keyword>
<evidence type="ECO:0000313" key="15">
    <source>
        <dbReference type="Proteomes" id="UP001060414"/>
    </source>
</evidence>
<evidence type="ECO:0000256" key="8">
    <source>
        <dbReference type="ARBA" id="ARBA00022833"/>
    </source>
</evidence>
<protein>
    <recommendedName>
        <fullName evidence="5 12">Cytidine deaminase</fullName>
        <ecNumber evidence="4 12">3.5.4.5</ecNumber>
    </recommendedName>
    <alternativeName>
        <fullName evidence="9 12">Cytidine aminohydrolase</fullName>
    </alternativeName>
</protein>
<comment type="function">
    <text evidence="2 12">This enzyme scavenges exogenous and endogenous cytidine and 2'-deoxycytidine for UMP synthesis.</text>
</comment>
<evidence type="ECO:0000256" key="3">
    <source>
        <dbReference type="ARBA" id="ARBA00006576"/>
    </source>
</evidence>
<dbReference type="InterPro" id="IPR002125">
    <property type="entry name" value="CMP_dCMP_dom"/>
</dbReference>
<dbReference type="Gene3D" id="3.40.140.10">
    <property type="entry name" value="Cytidine Deaminase, domain 2"/>
    <property type="match status" value="1"/>
</dbReference>
<sequence length="142" mass="15120">MPKNPNVVEDLIAAARQAARHSHAPYSGFTVGAALLSSSGAIFAGCNVENASYGLTLCAERVALGTAVAAGDRDFDTLVLYTPTAQPVLPCGACRQVLREFSADLRVMSVCDGPRRIDTTLAELFPQPFNPAMLSAREERHD</sequence>
<evidence type="ECO:0000256" key="7">
    <source>
        <dbReference type="ARBA" id="ARBA00022801"/>
    </source>
</evidence>
<gene>
    <name evidence="14" type="primary">cdd</name>
    <name evidence="14" type="ORF">L9S41_14075</name>
</gene>
<dbReference type="Proteomes" id="UP001060414">
    <property type="component" value="Chromosome"/>
</dbReference>
<dbReference type="CDD" id="cd01283">
    <property type="entry name" value="cytidine_deaminase"/>
    <property type="match status" value="1"/>
</dbReference>
<keyword evidence="15" id="KW-1185">Reference proteome</keyword>
<dbReference type="Pfam" id="PF00383">
    <property type="entry name" value="dCMP_cyt_deam_1"/>
    <property type="match status" value="1"/>
</dbReference>
<name>A0ABY5ZI93_9BACT</name>
<proteinExistence type="inferred from homology"/>
<reference evidence="14" key="1">
    <citation type="journal article" date="2022" name="Environ. Microbiol.">
        <title>Geoalkalibacter halelectricus SAP #1 sp. nov. possessing extracellular electron transfer and mineral#reducing capabilities from a haloalkaline environment.</title>
        <authorList>
            <person name="Yadav S."/>
            <person name="Singh R."/>
            <person name="Sundharam S.S."/>
            <person name="Chaudhary S."/>
            <person name="Krishnamurthi S."/>
            <person name="Patil S.A."/>
        </authorList>
    </citation>
    <scope>NUCLEOTIDE SEQUENCE</scope>
    <source>
        <strain evidence="14">SAP-1</strain>
    </source>
</reference>
<dbReference type="GO" id="GO:0004126">
    <property type="term" value="F:cytidine deaminase activity"/>
    <property type="evidence" value="ECO:0007669"/>
    <property type="project" value="UniProtKB-EC"/>
</dbReference>
<dbReference type="PANTHER" id="PTHR11644:SF2">
    <property type="entry name" value="CYTIDINE DEAMINASE"/>
    <property type="match status" value="1"/>
</dbReference>
<comment type="catalytic activity">
    <reaction evidence="11 12">
        <text>cytidine + H2O + H(+) = uridine + NH4(+)</text>
        <dbReference type="Rhea" id="RHEA:16069"/>
        <dbReference type="ChEBI" id="CHEBI:15377"/>
        <dbReference type="ChEBI" id="CHEBI:15378"/>
        <dbReference type="ChEBI" id="CHEBI:16704"/>
        <dbReference type="ChEBI" id="CHEBI:17562"/>
        <dbReference type="ChEBI" id="CHEBI:28938"/>
        <dbReference type="EC" id="3.5.4.5"/>
    </reaction>
</comment>
<comment type="catalytic activity">
    <reaction evidence="10 12">
        <text>2'-deoxycytidine + H2O + H(+) = 2'-deoxyuridine + NH4(+)</text>
        <dbReference type="Rhea" id="RHEA:13433"/>
        <dbReference type="ChEBI" id="CHEBI:15377"/>
        <dbReference type="ChEBI" id="CHEBI:15378"/>
        <dbReference type="ChEBI" id="CHEBI:15698"/>
        <dbReference type="ChEBI" id="CHEBI:16450"/>
        <dbReference type="ChEBI" id="CHEBI:28938"/>
        <dbReference type="EC" id="3.5.4.5"/>
    </reaction>
</comment>
<evidence type="ECO:0000256" key="12">
    <source>
        <dbReference type="RuleBase" id="RU364006"/>
    </source>
</evidence>
<dbReference type="NCBIfam" id="TIGR01354">
    <property type="entry name" value="cyt_deam_tetra"/>
    <property type="match status" value="1"/>
</dbReference>
<dbReference type="InterPro" id="IPR006262">
    <property type="entry name" value="Cyt_deam_tetra"/>
</dbReference>
<dbReference type="PROSITE" id="PS00903">
    <property type="entry name" value="CYT_DCMP_DEAMINASES_1"/>
    <property type="match status" value="1"/>
</dbReference>
<evidence type="ECO:0000256" key="6">
    <source>
        <dbReference type="ARBA" id="ARBA00022723"/>
    </source>
</evidence>
<dbReference type="PANTHER" id="PTHR11644">
    <property type="entry name" value="CYTIDINE DEAMINASE"/>
    <property type="match status" value="1"/>
</dbReference>
<comment type="similarity">
    <text evidence="3 12">Belongs to the cytidine and deoxycytidylate deaminase family.</text>
</comment>
<dbReference type="SUPFAM" id="SSF53927">
    <property type="entry name" value="Cytidine deaminase-like"/>
    <property type="match status" value="1"/>
</dbReference>
<organism evidence="14 15">
    <name type="scientific">Geoalkalibacter halelectricus</name>
    <dbReference type="NCBI Taxonomy" id="2847045"/>
    <lineage>
        <taxon>Bacteria</taxon>
        <taxon>Pseudomonadati</taxon>
        <taxon>Thermodesulfobacteriota</taxon>
        <taxon>Desulfuromonadia</taxon>
        <taxon>Desulfuromonadales</taxon>
        <taxon>Geoalkalibacteraceae</taxon>
        <taxon>Geoalkalibacter</taxon>
    </lineage>
</organism>
<evidence type="ECO:0000256" key="9">
    <source>
        <dbReference type="ARBA" id="ARBA00032005"/>
    </source>
</evidence>
<dbReference type="PROSITE" id="PS51747">
    <property type="entry name" value="CYT_DCMP_DEAMINASES_2"/>
    <property type="match status" value="1"/>
</dbReference>
<feature type="domain" description="CMP/dCMP-type deaminase" evidence="13">
    <location>
        <begin position="6"/>
        <end position="132"/>
    </location>
</feature>
<dbReference type="InterPro" id="IPR016192">
    <property type="entry name" value="APOBEC/CMP_deaminase_Zn-bd"/>
</dbReference>
<keyword evidence="6 12" id="KW-0479">Metal-binding</keyword>
<evidence type="ECO:0000256" key="10">
    <source>
        <dbReference type="ARBA" id="ARBA00049252"/>
    </source>
</evidence>
<evidence type="ECO:0000259" key="13">
    <source>
        <dbReference type="PROSITE" id="PS51747"/>
    </source>
</evidence>
<dbReference type="InterPro" id="IPR016193">
    <property type="entry name" value="Cytidine_deaminase-like"/>
</dbReference>
<dbReference type="InterPro" id="IPR050202">
    <property type="entry name" value="Cyt/Deoxycyt_deaminase"/>
</dbReference>
<evidence type="ECO:0000313" key="14">
    <source>
        <dbReference type="EMBL" id="UWZ78798.1"/>
    </source>
</evidence>
<dbReference type="NCBIfam" id="NF004064">
    <property type="entry name" value="PRK05578.1"/>
    <property type="match status" value="1"/>
</dbReference>
<comment type="cofactor">
    <cofactor evidence="1 12">
        <name>Zn(2+)</name>
        <dbReference type="ChEBI" id="CHEBI:29105"/>
    </cofactor>
</comment>
<dbReference type="EMBL" id="CP092109">
    <property type="protein sequence ID" value="UWZ78798.1"/>
    <property type="molecule type" value="Genomic_DNA"/>
</dbReference>
<evidence type="ECO:0000256" key="11">
    <source>
        <dbReference type="ARBA" id="ARBA00049558"/>
    </source>
</evidence>
<evidence type="ECO:0000256" key="4">
    <source>
        <dbReference type="ARBA" id="ARBA00012783"/>
    </source>
</evidence>
<evidence type="ECO:0000256" key="5">
    <source>
        <dbReference type="ARBA" id="ARBA00018266"/>
    </source>
</evidence>
<evidence type="ECO:0000256" key="2">
    <source>
        <dbReference type="ARBA" id="ARBA00003949"/>
    </source>
</evidence>
<dbReference type="EC" id="3.5.4.5" evidence="4 12"/>